<feature type="binding site" evidence="5">
    <location>
        <position position="69"/>
    </location>
    <ligand>
        <name>FAD</name>
        <dbReference type="ChEBI" id="CHEBI:57692"/>
    </ligand>
</feature>
<dbReference type="GO" id="GO:0006103">
    <property type="term" value="P:2-oxoglutarate metabolic process"/>
    <property type="evidence" value="ECO:0007669"/>
    <property type="project" value="TreeGrafter"/>
</dbReference>
<keyword evidence="3 5" id="KW-0274">FAD</keyword>
<dbReference type="Pfam" id="PF02852">
    <property type="entry name" value="Pyr_redox_dim"/>
    <property type="match status" value="1"/>
</dbReference>
<dbReference type="RefSeq" id="WP_188677378.1">
    <property type="nucleotide sequence ID" value="NZ_BMGP01000003.1"/>
</dbReference>
<dbReference type="InterPro" id="IPR001100">
    <property type="entry name" value="Pyr_nuc-diS_OxRdtase"/>
</dbReference>
<dbReference type="PRINTS" id="PR00368">
    <property type="entry name" value="FADPNR"/>
</dbReference>
<evidence type="ECO:0000256" key="3">
    <source>
        <dbReference type="ARBA" id="ARBA00022827"/>
    </source>
</evidence>
<feature type="disulfide bond" description="Redox-active" evidence="6">
    <location>
        <begin position="60"/>
        <end position="65"/>
    </location>
</feature>
<comment type="cofactor">
    <cofactor evidence="5">
        <name>FAD</name>
        <dbReference type="ChEBI" id="CHEBI:57692"/>
    </cofactor>
    <text evidence="5">Binds 1 FAD per subunit.</text>
</comment>
<dbReference type="InterPro" id="IPR050151">
    <property type="entry name" value="Class-I_Pyr_Nuc-Dis_Oxidored"/>
</dbReference>
<keyword evidence="2" id="KW-0285">Flavoprotein</keyword>
<keyword evidence="10" id="KW-1185">Reference proteome</keyword>
<evidence type="ECO:0000256" key="4">
    <source>
        <dbReference type="ARBA" id="ARBA00023027"/>
    </source>
</evidence>
<comment type="caution">
    <text evidence="9">The sequence shown here is derived from an EMBL/GenBank/DDBJ whole genome shotgun (WGS) entry which is preliminary data.</text>
</comment>
<dbReference type="GO" id="GO:0004148">
    <property type="term" value="F:dihydrolipoyl dehydrogenase (NADH) activity"/>
    <property type="evidence" value="ECO:0007669"/>
    <property type="project" value="TreeGrafter"/>
</dbReference>
<dbReference type="SUPFAM" id="SSF51905">
    <property type="entry name" value="FAD/NAD(P)-binding domain"/>
    <property type="match status" value="1"/>
</dbReference>
<comment type="similarity">
    <text evidence="1">Belongs to the class-I pyridine nucleotide-disulfide oxidoreductase family.</text>
</comment>
<name>A0A917EYR1_9MICO</name>
<evidence type="ECO:0000256" key="1">
    <source>
        <dbReference type="ARBA" id="ARBA00007532"/>
    </source>
</evidence>
<dbReference type="Pfam" id="PF07992">
    <property type="entry name" value="Pyr_redox_2"/>
    <property type="match status" value="1"/>
</dbReference>
<organism evidence="9 10">
    <name type="scientific">Subtercola lobariae</name>
    <dbReference type="NCBI Taxonomy" id="1588641"/>
    <lineage>
        <taxon>Bacteria</taxon>
        <taxon>Bacillati</taxon>
        <taxon>Actinomycetota</taxon>
        <taxon>Actinomycetes</taxon>
        <taxon>Micrococcales</taxon>
        <taxon>Microbacteriaceae</taxon>
        <taxon>Subtercola</taxon>
    </lineage>
</organism>
<feature type="domain" description="FAD/NAD(P)-binding" evidence="8">
    <location>
        <begin position="23"/>
        <end position="344"/>
    </location>
</feature>
<dbReference type="InterPro" id="IPR036188">
    <property type="entry name" value="FAD/NAD-bd_sf"/>
</dbReference>
<dbReference type="GO" id="GO:0050660">
    <property type="term" value="F:flavin adenine dinucleotide binding"/>
    <property type="evidence" value="ECO:0007669"/>
    <property type="project" value="TreeGrafter"/>
</dbReference>
<feature type="binding site" evidence="5">
    <location>
        <begin position="163"/>
        <end position="165"/>
    </location>
    <ligand>
        <name>FAD</name>
        <dbReference type="ChEBI" id="CHEBI:57692"/>
    </ligand>
</feature>
<dbReference type="SUPFAM" id="SSF55424">
    <property type="entry name" value="FAD/NAD-linked reductases, dimerisation (C-terminal) domain"/>
    <property type="match status" value="1"/>
</dbReference>
<sequence>MTSDSGSSSSAADAQVFAETQTFDLVVIGAGAIGENVADRAVQGGLTVALVEAELVGGECSYWACMPSKALLRSGAALREAQNVSGAREAVNVDGFDVRAVLNRRNEVVNEWNDKSQVEWVEGAHITLIRGFARFIGPKELAITHENGSVTKLVARHAITVSTGSAALLPDIPGLADSAPWTSREATSSQTIPKRFAIMGGGVVGCEMATAYASLGSEVTLLSRSALLSTQEPFAGELVRDSLIGLGAQVKIGVSPTQVERNGAGGEVTLTLDDGSTLVVDELLVAIGRTPHTGDIGLETIGLKPHQWLSTDDTLLVLDDEGRPLEGEWLYATGDVNHRALLTHQGKYQARAAGDVIAARALGKKLSIESWGAHVATADHEAVPQVTFTDPEVASVGLTEEAAKKAGYSVRAVEYDISWVAGASVTSENYVGRAKMVVDEKRQVLLGATFVGQDVGELIHSATIAVVGEVPLNRLWHAVPSYPTLSEVWLRLLETYGRDGSSF</sequence>
<dbReference type="PANTHER" id="PTHR22912:SF151">
    <property type="entry name" value="DIHYDROLIPOYL DEHYDROGENASE, MITOCHONDRIAL"/>
    <property type="match status" value="1"/>
</dbReference>
<dbReference type="Gene3D" id="3.50.50.60">
    <property type="entry name" value="FAD/NAD(P)-binding domain"/>
    <property type="match status" value="2"/>
</dbReference>
<gene>
    <name evidence="9" type="ORF">GCM10011399_19150</name>
</gene>
<feature type="binding site" evidence="5">
    <location>
        <position position="288"/>
    </location>
    <ligand>
        <name>NAD(+)</name>
        <dbReference type="ChEBI" id="CHEBI:57540"/>
    </ligand>
</feature>
<feature type="binding site" evidence="5">
    <location>
        <position position="335"/>
    </location>
    <ligand>
        <name>FAD</name>
        <dbReference type="ChEBI" id="CHEBI:57692"/>
    </ligand>
</feature>
<evidence type="ECO:0000256" key="2">
    <source>
        <dbReference type="ARBA" id="ARBA00022630"/>
    </source>
</evidence>
<feature type="binding site" evidence="5">
    <location>
        <begin position="200"/>
        <end position="207"/>
    </location>
    <ligand>
        <name>NAD(+)</name>
        <dbReference type="ChEBI" id="CHEBI:57540"/>
    </ligand>
</feature>
<evidence type="ECO:0000259" key="8">
    <source>
        <dbReference type="Pfam" id="PF07992"/>
    </source>
</evidence>
<dbReference type="Proteomes" id="UP000598775">
    <property type="component" value="Unassembled WGS sequence"/>
</dbReference>
<evidence type="ECO:0000256" key="5">
    <source>
        <dbReference type="PIRSR" id="PIRSR000350-3"/>
    </source>
</evidence>
<dbReference type="InterPro" id="IPR004099">
    <property type="entry name" value="Pyr_nucl-diS_OxRdtase_dimer"/>
</dbReference>
<dbReference type="PANTHER" id="PTHR22912">
    <property type="entry name" value="DISULFIDE OXIDOREDUCTASE"/>
    <property type="match status" value="1"/>
</dbReference>
<dbReference type="AlphaFoldDB" id="A0A917EYR1"/>
<dbReference type="InterPro" id="IPR023753">
    <property type="entry name" value="FAD/NAD-binding_dom"/>
</dbReference>
<dbReference type="Gene3D" id="3.30.390.30">
    <property type="match status" value="1"/>
</dbReference>
<keyword evidence="4 5" id="KW-0520">NAD</keyword>
<proteinExistence type="inferred from homology"/>
<dbReference type="InterPro" id="IPR016156">
    <property type="entry name" value="FAD/NAD-linked_Rdtase_dimer_sf"/>
</dbReference>
<protein>
    <submittedName>
        <fullName evidence="9">Oxidoreductase</fullName>
    </submittedName>
</protein>
<evidence type="ECO:0000259" key="7">
    <source>
        <dbReference type="Pfam" id="PF02852"/>
    </source>
</evidence>
<keyword evidence="5" id="KW-0547">Nucleotide-binding</keyword>
<dbReference type="EMBL" id="BMGP01000003">
    <property type="protein sequence ID" value="GGF25862.1"/>
    <property type="molecule type" value="Genomic_DNA"/>
</dbReference>
<dbReference type="PRINTS" id="PR00411">
    <property type="entry name" value="PNDRDTASEI"/>
</dbReference>
<evidence type="ECO:0000313" key="10">
    <source>
        <dbReference type="Proteomes" id="UP000598775"/>
    </source>
</evidence>
<evidence type="ECO:0000256" key="6">
    <source>
        <dbReference type="PIRSR" id="PIRSR000350-4"/>
    </source>
</evidence>
<evidence type="ECO:0000313" key="9">
    <source>
        <dbReference type="EMBL" id="GGF25862.1"/>
    </source>
</evidence>
<dbReference type="PIRSF" id="PIRSF000350">
    <property type="entry name" value="Mercury_reductase_MerA"/>
    <property type="match status" value="1"/>
</dbReference>
<reference evidence="9 10" key="1">
    <citation type="journal article" date="2014" name="Int. J. Syst. Evol. Microbiol.">
        <title>Complete genome sequence of Corynebacterium casei LMG S-19264T (=DSM 44701T), isolated from a smear-ripened cheese.</title>
        <authorList>
            <consortium name="US DOE Joint Genome Institute (JGI-PGF)"/>
            <person name="Walter F."/>
            <person name="Albersmeier A."/>
            <person name="Kalinowski J."/>
            <person name="Ruckert C."/>
        </authorList>
    </citation>
    <scope>NUCLEOTIDE SEQUENCE [LARGE SCALE GENOMIC DNA]</scope>
    <source>
        <strain evidence="9 10">CGMCC 1.12976</strain>
    </source>
</reference>
<accession>A0A917EYR1</accession>
<feature type="domain" description="Pyridine nucleotide-disulphide oxidoreductase dimerisation" evidence="7">
    <location>
        <begin position="383"/>
        <end position="489"/>
    </location>
</feature>